<dbReference type="eggNOG" id="ENOG5032UIA">
    <property type="taxonomic scope" value="Bacteria"/>
</dbReference>
<proteinExistence type="predicted"/>
<accession>A0A0A3HZA8</accession>
<dbReference type="InterPro" id="IPR021359">
    <property type="entry name" value="DUF2812"/>
</dbReference>
<comment type="caution">
    <text evidence="2">The sequence shown here is derived from an EMBL/GenBank/DDBJ whole genome shotgun (WGS) entry which is preliminary data.</text>
</comment>
<keyword evidence="1" id="KW-1133">Transmembrane helix</keyword>
<reference evidence="2 3" key="1">
    <citation type="submission" date="2014-02" db="EMBL/GenBank/DDBJ databases">
        <title>Draft genome sequence of Lysinibacillus manganicus DSM 26584T.</title>
        <authorList>
            <person name="Zhang F."/>
            <person name="Wang G."/>
            <person name="Zhang L."/>
        </authorList>
    </citation>
    <scope>NUCLEOTIDE SEQUENCE [LARGE SCALE GENOMIC DNA]</scope>
    <source>
        <strain evidence="2 3">DSM 26584</strain>
    </source>
</reference>
<keyword evidence="1" id="KW-0812">Transmembrane</keyword>
<name>A0A0A3HZA8_9BACL</name>
<protein>
    <recommendedName>
        <fullName evidence="4">DUF2812 domain-containing protein</fullName>
    </recommendedName>
</protein>
<keyword evidence="1" id="KW-0472">Membrane</keyword>
<evidence type="ECO:0008006" key="4">
    <source>
        <dbReference type="Google" id="ProtNLM"/>
    </source>
</evidence>
<evidence type="ECO:0000313" key="3">
    <source>
        <dbReference type="Proteomes" id="UP000030416"/>
    </source>
</evidence>
<dbReference type="Proteomes" id="UP000030416">
    <property type="component" value="Unassembled WGS sequence"/>
</dbReference>
<evidence type="ECO:0000256" key="1">
    <source>
        <dbReference type="SAM" id="Phobius"/>
    </source>
</evidence>
<organism evidence="2 3">
    <name type="scientific">Ureibacillus manganicus DSM 26584</name>
    <dbReference type="NCBI Taxonomy" id="1384049"/>
    <lineage>
        <taxon>Bacteria</taxon>
        <taxon>Bacillati</taxon>
        <taxon>Bacillota</taxon>
        <taxon>Bacilli</taxon>
        <taxon>Bacillales</taxon>
        <taxon>Caryophanaceae</taxon>
        <taxon>Ureibacillus</taxon>
    </lineage>
</organism>
<dbReference type="EMBL" id="JPVN01000016">
    <property type="protein sequence ID" value="KGR77764.1"/>
    <property type="molecule type" value="Genomic_DNA"/>
</dbReference>
<gene>
    <name evidence="2" type="ORF">CD29_14045</name>
</gene>
<keyword evidence="3" id="KW-1185">Reference proteome</keyword>
<feature type="transmembrane region" description="Helical" evidence="1">
    <location>
        <begin position="110"/>
        <end position="127"/>
    </location>
</feature>
<evidence type="ECO:0000313" key="2">
    <source>
        <dbReference type="EMBL" id="KGR77764.1"/>
    </source>
</evidence>
<sequence length="174" mass="20484">MTKIRFFLDYEKEEQWVNEMCLKGWHLVKFGVGNFKFVKGEPGEYIYRNEMITSLGKKDNSKEYISFLNETGVELVAQFGPWAYFRKKFSEGPFELYSDTSSKIQYLNRIIYLFVFFALINFFFGFSNSLNFDSNFTRGIGIANFIAALLITFPLIIVFKRRKALKSNLDIFHD</sequence>
<dbReference type="STRING" id="1384049.CD29_14045"/>
<dbReference type="Pfam" id="PF11193">
    <property type="entry name" value="DUF2812"/>
    <property type="match status" value="1"/>
</dbReference>
<feature type="transmembrane region" description="Helical" evidence="1">
    <location>
        <begin position="139"/>
        <end position="159"/>
    </location>
</feature>
<dbReference type="AlphaFoldDB" id="A0A0A3HZA8"/>